<feature type="non-terminal residue" evidence="1">
    <location>
        <position position="63"/>
    </location>
</feature>
<organism evidence="1 2">
    <name type="scientific">Trifolium medium</name>
    <dbReference type="NCBI Taxonomy" id="97028"/>
    <lineage>
        <taxon>Eukaryota</taxon>
        <taxon>Viridiplantae</taxon>
        <taxon>Streptophyta</taxon>
        <taxon>Embryophyta</taxon>
        <taxon>Tracheophyta</taxon>
        <taxon>Spermatophyta</taxon>
        <taxon>Magnoliopsida</taxon>
        <taxon>eudicotyledons</taxon>
        <taxon>Gunneridae</taxon>
        <taxon>Pentapetalae</taxon>
        <taxon>rosids</taxon>
        <taxon>fabids</taxon>
        <taxon>Fabales</taxon>
        <taxon>Fabaceae</taxon>
        <taxon>Papilionoideae</taxon>
        <taxon>50 kb inversion clade</taxon>
        <taxon>NPAAA clade</taxon>
        <taxon>Hologalegina</taxon>
        <taxon>IRL clade</taxon>
        <taxon>Trifolieae</taxon>
        <taxon>Trifolium</taxon>
    </lineage>
</organism>
<keyword evidence="2" id="KW-1185">Reference proteome</keyword>
<dbReference type="Proteomes" id="UP000265520">
    <property type="component" value="Unassembled WGS sequence"/>
</dbReference>
<evidence type="ECO:0000313" key="1">
    <source>
        <dbReference type="EMBL" id="MCI80594.1"/>
    </source>
</evidence>
<keyword evidence="1" id="KW-0695">RNA-directed DNA polymerase</keyword>
<name>A0A392UX33_9FABA</name>
<accession>A0A392UX33</accession>
<proteinExistence type="predicted"/>
<comment type="caution">
    <text evidence="1">The sequence shown here is derived from an EMBL/GenBank/DDBJ whole genome shotgun (WGS) entry which is preliminary data.</text>
</comment>
<protein>
    <submittedName>
        <fullName evidence="1">Reverse transcriptase</fullName>
    </submittedName>
</protein>
<dbReference type="EMBL" id="LXQA010999262">
    <property type="protein sequence ID" value="MCI80594.1"/>
    <property type="molecule type" value="Genomic_DNA"/>
</dbReference>
<keyword evidence="1" id="KW-0808">Transferase</keyword>
<reference evidence="1 2" key="1">
    <citation type="journal article" date="2018" name="Front. Plant Sci.">
        <title>Red Clover (Trifolium pratense) and Zigzag Clover (T. medium) - A Picture of Genomic Similarities and Differences.</title>
        <authorList>
            <person name="Dluhosova J."/>
            <person name="Istvanek J."/>
            <person name="Nedelnik J."/>
            <person name="Repkova J."/>
        </authorList>
    </citation>
    <scope>NUCLEOTIDE SEQUENCE [LARGE SCALE GENOMIC DNA]</scope>
    <source>
        <strain evidence="2">cv. 10/8</strain>
        <tissue evidence="1">Leaf</tissue>
    </source>
</reference>
<dbReference type="AlphaFoldDB" id="A0A392UX33"/>
<evidence type="ECO:0000313" key="2">
    <source>
        <dbReference type="Proteomes" id="UP000265520"/>
    </source>
</evidence>
<dbReference type="GO" id="GO:0003964">
    <property type="term" value="F:RNA-directed DNA polymerase activity"/>
    <property type="evidence" value="ECO:0007669"/>
    <property type="project" value="UniProtKB-KW"/>
</dbReference>
<keyword evidence="1" id="KW-0548">Nucleotidyltransferase</keyword>
<sequence length="63" mass="7047">MALKLDMSKACDRIEWPFVRATLTSMGFPGSTVDLILRCISTISYKILINGQPSKKFTPERGL</sequence>